<evidence type="ECO:0000313" key="3">
    <source>
        <dbReference type="Proteomes" id="UP000601435"/>
    </source>
</evidence>
<dbReference type="GO" id="GO:0005737">
    <property type="term" value="C:cytoplasm"/>
    <property type="evidence" value="ECO:0007669"/>
    <property type="project" value="TreeGrafter"/>
</dbReference>
<dbReference type="InterPro" id="IPR006048">
    <property type="entry name" value="A-amylase/branching_C"/>
</dbReference>
<keyword evidence="3" id="KW-1185">Reference proteome</keyword>
<comment type="caution">
    <text evidence="2">The sequence shown here is derived from an EMBL/GenBank/DDBJ whole genome shotgun (WGS) entry which is preliminary data.</text>
</comment>
<proteinExistence type="predicted"/>
<feature type="non-terminal residue" evidence="2">
    <location>
        <position position="1"/>
    </location>
</feature>
<dbReference type="Pfam" id="PF02806">
    <property type="entry name" value="Alpha-amylase_C"/>
    <property type="match status" value="1"/>
</dbReference>
<sequence>MDKVIIFERGDLVFAFNFHPCNSYEGYQIGTHSDEPMRCVLDTDEGRFGGHMRLDYGHGHPFPPLHGLDKRPHSVKLYMPSRTAQVLCRQSRLEGGVHVYVEDSFLGQYDLESADGLKLSLVIQKDGAEEMLDFDFEDGAVHLKENFDATFDIVTADNCILPCKASKDT</sequence>
<dbReference type="GO" id="GO:0005975">
    <property type="term" value="P:carbohydrate metabolic process"/>
    <property type="evidence" value="ECO:0007669"/>
    <property type="project" value="InterPro"/>
</dbReference>
<dbReference type="GO" id="GO:0003844">
    <property type="term" value="F:1,4-alpha-glucan branching enzyme activity"/>
    <property type="evidence" value="ECO:0007669"/>
    <property type="project" value="TreeGrafter"/>
</dbReference>
<dbReference type="AlphaFoldDB" id="A0A812XPM4"/>
<dbReference type="Proteomes" id="UP000601435">
    <property type="component" value="Unassembled WGS sequence"/>
</dbReference>
<dbReference type="SUPFAM" id="SSF51011">
    <property type="entry name" value="Glycosyl hydrolase domain"/>
    <property type="match status" value="1"/>
</dbReference>
<organism evidence="2 3">
    <name type="scientific">Symbiodinium necroappetens</name>
    <dbReference type="NCBI Taxonomy" id="1628268"/>
    <lineage>
        <taxon>Eukaryota</taxon>
        <taxon>Sar</taxon>
        <taxon>Alveolata</taxon>
        <taxon>Dinophyceae</taxon>
        <taxon>Suessiales</taxon>
        <taxon>Symbiodiniaceae</taxon>
        <taxon>Symbiodinium</taxon>
    </lineage>
</organism>
<name>A0A812XPM4_9DINO</name>
<dbReference type="Gene3D" id="2.60.40.1180">
    <property type="entry name" value="Golgi alpha-mannosidase II"/>
    <property type="match status" value="1"/>
</dbReference>
<accession>A0A812XPM4</accession>
<gene>
    <name evidence="2" type="primary">SBEII</name>
    <name evidence="2" type="ORF">SNEC2469_LOCUS21559</name>
</gene>
<feature type="domain" description="Alpha-amylase/branching enzyme C-terminal all beta" evidence="1">
    <location>
        <begin position="2"/>
        <end position="87"/>
    </location>
</feature>
<dbReference type="OrthoDB" id="196493at2759"/>
<dbReference type="EMBL" id="CAJNJA010038233">
    <property type="protein sequence ID" value="CAE7744713.1"/>
    <property type="molecule type" value="Genomic_DNA"/>
</dbReference>
<reference evidence="2" key="1">
    <citation type="submission" date="2021-02" db="EMBL/GenBank/DDBJ databases">
        <authorList>
            <person name="Dougan E. K."/>
            <person name="Rhodes N."/>
            <person name="Thang M."/>
            <person name="Chan C."/>
        </authorList>
    </citation>
    <scope>NUCLEOTIDE SEQUENCE</scope>
</reference>
<evidence type="ECO:0000259" key="1">
    <source>
        <dbReference type="Pfam" id="PF02806"/>
    </source>
</evidence>
<dbReference type="PANTHER" id="PTHR43651">
    <property type="entry name" value="1,4-ALPHA-GLUCAN-BRANCHING ENZYME"/>
    <property type="match status" value="1"/>
</dbReference>
<dbReference type="GO" id="GO:0043169">
    <property type="term" value="F:cation binding"/>
    <property type="evidence" value="ECO:0007669"/>
    <property type="project" value="InterPro"/>
</dbReference>
<evidence type="ECO:0000313" key="2">
    <source>
        <dbReference type="EMBL" id="CAE7744713.1"/>
    </source>
</evidence>
<dbReference type="PANTHER" id="PTHR43651:SF3">
    <property type="entry name" value="1,4-ALPHA-GLUCAN-BRANCHING ENZYME"/>
    <property type="match status" value="1"/>
</dbReference>
<dbReference type="InterPro" id="IPR013780">
    <property type="entry name" value="Glyco_hydro_b"/>
</dbReference>
<protein>
    <submittedName>
        <fullName evidence="2">SBEII protein</fullName>
    </submittedName>
</protein>